<keyword evidence="4" id="KW-1185">Reference proteome</keyword>
<dbReference type="EMBL" id="KV878585">
    <property type="protein sequence ID" value="OJJ60097.1"/>
    <property type="molecule type" value="Genomic_DNA"/>
</dbReference>
<accession>A0A1L9TKZ5</accession>
<organism evidence="3 4">
    <name type="scientific">Aspergillus sydowii CBS 593.65</name>
    <dbReference type="NCBI Taxonomy" id="1036612"/>
    <lineage>
        <taxon>Eukaryota</taxon>
        <taxon>Fungi</taxon>
        <taxon>Dikarya</taxon>
        <taxon>Ascomycota</taxon>
        <taxon>Pezizomycotina</taxon>
        <taxon>Eurotiomycetes</taxon>
        <taxon>Eurotiomycetidae</taxon>
        <taxon>Eurotiales</taxon>
        <taxon>Aspergillaceae</taxon>
        <taxon>Aspergillus</taxon>
        <taxon>Aspergillus subgen. Nidulantes</taxon>
    </lineage>
</organism>
<gene>
    <name evidence="3" type="ORF">ASPSYDRAFT_44497</name>
</gene>
<feature type="region of interest" description="Disordered" evidence="1">
    <location>
        <begin position="1"/>
        <end position="26"/>
    </location>
</feature>
<dbReference type="RefSeq" id="XP_040703903.1">
    <property type="nucleotide sequence ID" value="XM_040846858.1"/>
</dbReference>
<reference evidence="4" key="1">
    <citation type="journal article" date="2017" name="Genome Biol.">
        <title>Comparative genomics reveals high biological diversity and specific adaptations in the industrially and medically important fungal genus Aspergillus.</title>
        <authorList>
            <person name="de Vries R.P."/>
            <person name="Riley R."/>
            <person name="Wiebenga A."/>
            <person name="Aguilar-Osorio G."/>
            <person name="Amillis S."/>
            <person name="Uchima C.A."/>
            <person name="Anderluh G."/>
            <person name="Asadollahi M."/>
            <person name="Askin M."/>
            <person name="Barry K."/>
            <person name="Battaglia E."/>
            <person name="Bayram O."/>
            <person name="Benocci T."/>
            <person name="Braus-Stromeyer S.A."/>
            <person name="Caldana C."/>
            <person name="Canovas D."/>
            <person name="Cerqueira G.C."/>
            <person name="Chen F."/>
            <person name="Chen W."/>
            <person name="Choi C."/>
            <person name="Clum A."/>
            <person name="Dos Santos R.A."/>
            <person name="Damasio A.R."/>
            <person name="Diallinas G."/>
            <person name="Emri T."/>
            <person name="Fekete E."/>
            <person name="Flipphi M."/>
            <person name="Freyberg S."/>
            <person name="Gallo A."/>
            <person name="Gournas C."/>
            <person name="Habgood R."/>
            <person name="Hainaut M."/>
            <person name="Harispe M.L."/>
            <person name="Henrissat B."/>
            <person name="Hilden K.S."/>
            <person name="Hope R."/>
            <person name="Hossain A."/>
            <person name="Karabika E."/>
            <person name="Karaffa L."/>
            <person name="Karanyi Z."/>
            <person name="Krasevec N."/>
            <person name="Kuo A."/>
            <person name="Kusch H."/>
            <person name="LaButti K."/>
            <person name="Lagendijk E.L."/>
            <person name="Lapidus A."/>
            <person name="Levasseur A."/>
            <person name="Lindquist E."/>
            <person name="Lipzen A."/>
            <person name="Logrieco A.F."/>
            <person name="MacCabe A."/>
            <person name="Maekelae M.R."/>
            <person name="Malavazi I."/>
            <person name="Melin P."/>
            <person name="Meyer V."/>
            <person name="Mielnichuk N."/>
            <person name="Miskei M."/>
            <person name="Molnar A.P."/>
            <person name="Mule G."/>
            <person name="Ngan C.Y."/>
            <person name="Orejas M."/>
            <person name="Orosz E."/>
            <person name="Ouedraogo J.P."/>
            <person name="Overkamp K.M."/>
            <person name="Park H.-S."/>
            <person name="Perrone G."/>
            <person name="Piumi F."/>
            <person name="Punt P.J."/>
            <person name="Ram A.F."/>
            <person name="Ramon A."/>
            <person name="Rauscher S."/>
            <person name="Record E."/>
            <person name="Riano-Pachon D.M."/>
            <person name="Robert V."/>
            <person name="Roehrig J."/>
            <person name="Ruller R."/>
            <person name="Salamov A."/>
            <person name="Salih N.S."/>
            <person name="Samson R.A."/>
            <person name="Sandor E."/>
            <person name="Sanguinetti M."/>
            <person name="Schuetze T."/>
            <person name="Sepcic K."/>
            <person name="Shelest E."/>
            <person name="Sherlock G."/>
            <person name="Sophianopoulou V."/>
            <person name="Squina F.M."/>
            <person name="Sun H."/>
            <person name="Susca A."/>
            <person name="Todd R.B."/>
            <person name="Tsang A."/>
            <person name="Unkles S.E."/>
            <person name="van de Wiele N."/>
            <person name="van Rossen-Uffink D."/>
            <person name="Oliveira J.V."/>
            <person name="Vesth T.C."/>
            <person name="Visser J."/>
            <person name="Yu J.-H."/>
            <person name="Zhou M."/>
            <person name="Andersen M.R."/>
            <person name="Archer D.B."/>
            <person name="Baker S.E."/>
            <person name="Benoit I."/>
            <person name="Brakhage A.A."/>
            <person name="Braus G.H."/>
            <person name="Fischer R."/>
            <person name="Frisvad J.C."/>
            <person name="Goldman G.H."/>
            <person name="Houbraken J."/>
            <person name="Oakley B."/>
            <person name="Pocsi I."/>
            <person name="Scazzocchio C."/>
            <person name="Seiboth B."/>
            <person name="vanKuyk P.A."/>
            <person name="Wortman J."/>
            <person name="Dyer P.S."/>
            <person name="Grigoriev I.V."/>
        </authorList>
    </citation>
    <scope>NUCLEOTIDE SEQUENCE [LARGE SCALE GENOMIC DNA]</scope>
    <source>
        <strain evidence="4">CBS 593.65</strain>
    </source>
</reference>
<dbReference type="AlphaFoldDB" id="A0A1L9TKZ5"/>
<sequence>METSHNGLKTPLLGNTSSQSQASTKCRPTSRVMVIRAAAVFTAVTLGYGIACTAASSPPPHPEPIHIVELPLPPVASSEPGSCTPKLNPHGTGCIAVDSNLQGGSFLPDGNHVLATVNYTGAAASLDPSSIYTGMQLIIVRTNGTTFPNGDPWKCITCGVPDEHKKGSEKLVEYPQSFRDGRRAMAGTSIVDCGNAQLASPECTPDKVHIYPIWWEGGTIRELRIHPDNVHLGFNSFTQENGALGQFGYFGRLRFNPSPTTGKPLTARYEVINVTRLFDPDSPQPMEVNGSEIKLNSSAISVGELRGFSGTGKEVTYIGYPAESSNWDIFAADLTTGKVRRITQHPEYVDPVDISPNDKWTVVLDTRGTDRQMWLSGMRGIPPITDLITADITSATRNNRQRRFFQPWLIDHDGDRGSYFGQQINAAGDGTDGAINDPNWNARADPRWSPDGSQIMYYQALVQAPSCGGKNPLPCPVSTAPGGRVNRLMLATLTNRAPLPPQPVASVPEFIPWGVRYDPEHSQPKRYAVSPGVYTLNGKVSGAANVKISGSNNIITGVAVKYTNFSNDGINTLVGTENVTVSHTSISAARADWYSNLTSTGEAEASRRTGPGGFHLEIDSMTNIFNANGTMTTTIDGVVYEQPANGT</sequence>
<dbReference type="OrthoDB" id="10265322at2759"/>
<evidence type="ECO:0008006" key="5">
    <source>
        <dbReference type="Google" id="ProtNLM"/>
    </source>
</evidence>
<dbReference type="Gene3D" id="2.120.10.30">
    <property type="entry name" value="TolB, C-terminal domain"/>
    <property type="match status" value="1"/>
</dbReference>
<proteinExistence type="predicted"/>
<dbReference type="InterPro" id="IPR011042">
    <property type="entry name" value="6-blade_b-propeller_TolB-like"/>
</dbReference>
<keyword evidence="2" id="KW-0812">Transmembrane</keyword>
<dbReference type="VEuPathDB" id="FungiDB:ASPSYDRAFT_44497"/>
<keyword evidence="2" id="KW-1133">Transmembrane helix</keyword>
<dbReference type="STRING" id="1036612.A0A1L9TKZ5"/>
<dbReference type="SUPFAM" id="SSF82171">
    <property type="entry name" value="DPP6 N-terminal domain-like"/>
    <property type="match status" value="1"/>
</dbReference>
<keyword evidence="2" id="KW-0472">Membrane</keyword>
<feature type="transmembrane region" description="Helical" evidence="2">
    <location>
        <begin position="33"/>
        <end position="51"/>
    </location>
</feature>
<dbReference type="GeneID" id="63762931"/>
<dbReference type="Proteomes" id="UP000184356">
    <property type="component" value="Unassembled WGS sequence"/>
</dbReference>
<protein>
    <recommendedName>
        <fullName evidence="5">Saponin hydrolase</fullName>
    </recommendedName>
</protein>
<evidence type="ECO:0000313" key="3">
    <source>
        <dbReference type="EMBL" id="OJJ60097.1"/>
    </source>
</evidence>
<evidence type="ECO:0000313" key="4">
    <source>
        <dbReference type="Proteomes" id="UP000184356"/>
    </source>
</evidence>
<evidence type="ECO:0000256" key="2">
    <source>
        <dbReference type="SAM" id="Phobius"/>
    </source>
</evidence>
<evidence type="ECO:0000256" key="1">
    <source>
        <dbReference type="SAM" id="MobiDB-lite"/>
    </source>
</evidence>
<name>A0A1L9TKZ5_9EURO</name>